<gene>
    <name evidence="1" type="ORF">V5799_009807</name>
</gene>
<dbReference type="AlphaFoldDB" id="A0AAQ4F9U4"/>
<proteinExistence type="predicted"/>
<comment type="caution">
    <text evidence="1">The sequence shown here is derived from an EMBL/GenBank/DDBJ whole genome shotgun (WGS) entry which is preliminary data.</text>
</comment>
<name>A0AAQ4F9U4_AMBAM</name>
<evidence type="ECO:0000313" key="2">
    <source>
        <dbReference type="Proteomes" id="UP001321473"/>
    </source>
</evidence>
<sequence>MITGDIATIATTTTQPPPLLCSVDHTATVEHVYPADGLCDLLIYTHVRVDNSSTVTSLNNDSYTAFISVCDGYANTSCGLSFDSRYADKEVFENQTTLENLRGLPPSMKHMAIMNIYGDTRRLALLALTLPDVLNALHSIRGGDQTRKIIMGVGTFYYLQPDSWKSIEDTITGMLL</sequence>
<organism evidence="1 2">
    <name type="scientific">Amblyomma americanum</name>
    <name type="common">Lone star tick</name>
    <dbReference type="NCBI Taxonomy" id="6943"/>
    <lineage>
        <taxon>Eukaryota</taxon>
        <taxon>Metazoa</taxon>
        <taxon>Ecdysozoa</taxon>
        <taxon>Arthropoda</taxon>
        <taxon>Chelicerata</taxon>
        <taxon>Arachnida</taxon>
        <taxon>Acari</taxon>
        <taxon>Parasitiformes</taxon>
        <taxon>Ixodida</taxon>
        <taxon>Ixodoidea</taxon>
        <taxon>Ixodidae</taxon>
        <taxon>Amblyomminae</taxon>
        <taxon>Amblyomma</taxon>
    </lineage>
</organism>
<accession>A0AAQ4F9U4</accession>
<protein>
    <submittedName>
        <fullName evidence="1">Uncharacterized protein</fullName>
    </submittedName>
</protein>
<reference evidence="1 2" key="1">
    <citation type="journal article" date="2023" name="Arcadia Sci">
        <title>De novo assembly of a long-read Amblyomma americanum tick genome.</title>
        <authorList>
            <person name="Chou S."/>
            <person name="Poskanzer K.E."/>
            <person name="Rollins M."/>
            <person name="Thuy-Boun P.S."/>
        </authorList>
    </citation>
    <scope>NUCLEOTIDE SEQUENCE [LARGE SCALE GENOMIC DNA]</scope>
    <source>
        <strain evidence="1">F_SG_1</strain>
        <tissue evidence="1">Salivary glands</tissue>
    </source>
</reference>
<keyword evidence="2" id="KW-1185">Reference proteome</keyword>
<dbReference type="Proteomes" id="UP001321473">
    <property type="component" value="Unassembled WGS sequence"/>
</dbReference>
<evidence type="ECO:0000313" key="1">
    <source>
        <dbReference type="EMBL" id="KAK8783829.1"/>
    </source>
</evidence>
<dbReference type="EMBL" id="JARKHS020005139">
    <property type="protein sequence ID" value="KAK8783829.1"/>
    <property type="molecule type" value="Genomic_DNA"/>
</dbReference>